<dbReference type="PANTHER" id="PTHR47668">
    <property type="entry name" value="DIENELACTONE HYDROLASE FAMILY PROTEIN (AFU_ORTHOLOGUE AFUA_6G01940)"/>
    <property type="match status" value="1"/>
</dbReference>
<keyword evidence="3" id="KW-1185">Reference proteome</keyword>
<dbReference type="InterPro" id="IPR029058">
    <property type="entry name" value="AB_hydrolase_fold"/>
</dbReference>
<dbReference type="Gene3D" id="3.40.50.1820">
    <property type="entry name" value="alpha/beta hydrolase"/>
    <property type="match status" value="1"/>
</dbReference>
<organism evidence="2 3">
    <name type="scientific">Conoideocrella luteorostrata</name>
    <dbReference type="NCBI Taxonomy" id="1105319"/>
    <lineage>
        <taxon>Eukaryota</taxon>
        <taxon>Fungi</taxon>
        <taxon>Dikarya</taxon>
        <taxon>Ascomycota</taxon>
        <taxon>Pezizomycotina</taxon>
        <taxon>Sordariomycetes</taxon>
        <taxon>Hypocreomycetidae</taxon>
        <taxon>Hypocreales</taxon>
        <taxon>Clavicipitaceae</taxon>
        <taxon>Conoideocrella</taxon>
    </lineage>
</organism>
<gene>
    <name evidence="2" type="ORF">QQS21_003040</name>
</gene>
<evidence type="ECO:0000313" key="3">
    <source>
        <dbReference type="Proteomes" id="UP001251528"/>
    </source>
</evidence>
<feature type="domain" description="Dienelactone hydrolase" evidence="1">
    <location>
        <begin position="38"/>
        <end position="254"/>
    </location>
</feature>
<protein>
    <recommendedName>
        <fullName evidence="1">Dienelactone hydrolase domain-containing protein</fullName>
    </recommendedName>
</protein>
<dbReference type="PANTHER" id="PTHR47668:SF1">
    <property type="entry name" value="DIENELACTONE HYDROLASE DOMAIN-CONTAINING PROTEIN-RELATED"/>
    <property type="match status" value="1"/>
</dbReference>
<dbReference type="AlphaFoldDB" id="A0AAJ0CWY6"/>
<dbReference type="EMBL" id="JASWJB010000038">
    <property type="protein sequence ID" value="KAK2608470.1"/>
    <property type="molecule type" value="Genomic_DNA"/>
</dbReference>
<dbReference type="Pfam" id="PF01738">
    <property type="entry name" value="DLH"/>
    <property type="match status" value="1"/>
</dbReference>
<evidence type="ECO:0000259" key="1">
    <source>
        <dbReference type="Pfam" id="PF01738"/>
    </source>
</evidence>
<proteinExistence type="predicted"/>
<accession>A0AAJ0CWY6</accession>
<reference evidence="2" key="1">
    <citation type="submission" date="2023-06" db="EMBL/GenBank/DDBJ databases">
        <title>Conoideocrella luteorostrata (Hypocreales: Clavicipitaceae), a potential biocontrol fungus for elongate hemlock scale in United States Christmas tree production areas.</title>
        <authorList>
            <person name="Barrett H."/>
            <person name="Lovett B."/>
            <person name="Macias A.M."/>
            <person name="Stajich J.E."/>
            <person name="Kasson M.T."/>
        </authorList>
    </citation>
    <scope>NUCLEOTIDE SEQUENCE</scope>
    <source>
        <strain evidence="2">ARSEF 14590</strain>
    </source>
</reference>
<evidence type="ECO:0000313" key="2">
    <source>
        <dbReference type="EMBL" id="KAK2608470.1"/>
    </source>
</evidence>
<dbReference type="SUPFAM" id="SSF53474">
    <property type="entry name" value="alpha/beta-Hydrolases"/>
    <property type="match status" value="1"/>
</dbReference>
<sequence length="255" mass="27850">MSTMPATGGHSQPCCNVPPIVTKGYKAKGAYEEIGGYKTYVTGPSDATKAILVVYDIFGYFEQTLQGADILAHSDSEHKYKVFIPDWFEGSPAAIEWYPPDNSEKQEKLGNFFGKFPPPSIASKQASFVQAIKDKNSSLTKFGVLGYCWGGKVATLATKADNSPFGAVASVHPAMVDPKDADSIKVPMALLASGDEPAEDVKKFEGALQGPKHVEIFKDQIHGWMAARSNLSDDRVKQEYERGYKTLLTFFGKHL</sequence>
<dbReference type="InterPro" id="IPR002925">
    <property type="entry name" value="Dienelactn_hydro"/>
</dbReference>
<dbReference type="GO" id="GO:0016787">
    <property type="term" value="F:hydrolase activity"/>
    <property type="evidence" value="ECO:0007669"/>
    <property type="project" value="InterPro"/>
</dbReference>
<comment type="caution">
    <text evidence="2">The sequence shown here is derived from an EMBL/GenBank/DDBJ whole genome shotgun (WGS) entry which is preliminary data.</text>
</comment>
<name>A0AAJ0CWY6_9HYPO</name>
<dbReference type="Proteomes" id="UP001251528">
    <property type="component" value="Unassembled WGS sequence"/>
</dbReference>